<dbReference type="Proteomes" id="UP000324106">
    <property type="component" value="Chromosome"/>
</dbReference>
<name>A0A5P2AZJ4_STRVZ</name>
<gene>
    <name evidence="1" type="ORF">DEJ46_31415</name>
</gene>
<evidence type="ECO:0000313" key="2">
    <source>
        <dbReference type="Proteomes" id="UP000324106"/>
    </source>
</evidence>
<sequence length="218" mass="23719">MAQPHRHLGVDIGLSGLIKWIRYPAVDSETAGLDVVGSVADRYDGAFAHQLLRDCLALLDSPLSGRDVEILWLAGTFREFDLERLGIDGRVWLRRIADVCADRIRSDDPSFVPAASPAVDDKAKEAVAAEVVSVGPALEEATARHAYSPLDGVVPALLLAVDVDPDLAFRLLLRALKGYFVPIGEARYERYLALGDELGLGEDVVDDGDFNVWPDLVD</sequence>
<evidence type="ECO:0000313" key="1">
    <source>
        <dbReference type="EMBL" id="QES23080.1"/>
    </source>
</evidence>
<dbReference type="OrthoDB" id="4317261at2"/>
<reference evidence="1 2" key="1">
    <citation type="submission" date="2018-05" db="EMBL/GenBank/DDBJ databases">
        <title>Streptomyces venezuelae.</title>
        <authorList>
            <person name="Kim W."/>
            <person name="Lee N."/>
            <person name="Cho B.-K."/>
        </authorList>
    </citation>
    <scope>NUCLEOTIDE SEQUENCE [LARGE SCALE GENOMIC DNA]</scope>
    <source>
        <strain evidence="1 2">ATCC 15068</strain>
    </source>
</reference>
<dbReference type="RefSeq" id="WP_150271788.1">
    <property type="nucleotide sequence ID" value="NZ_CP029194.1"/>
</dbReference>
<protein>
    <submittedName>
        <fullName evidence="1">Uncharacterized protein</fullName>
    </submittedName>
</protein>
<dbReference type="AlphaFoldDB" id="A0A5P2AZJ4"/>
<proteinExistence type="predicted"/>
<accession>A0A5P2AZJ4</accession>
<organism evidence="1 2">
    <name type="scientific">Streptomyces venezuelae</name>
    <dbReference type="NCBI Taxonomy" id="54571"/>
    <lineage>
        <taxon>Bacteria</taxon>
        <taxon>Bacillati</taxon>
        <taxon>Actinomycetota</taxon>
        <taxon>Actinomycetes</taxon>
        <taxon>Kitasatosporales</taxon>
        <taxon>Streptomycetaceae</taxon>
        <taxon>Streptomyces</taxon>
    </lineage>
</organism>
<dbReference type="EMBL" id="CP029194">
    <property type="protein sequence ID" value="QES23080.1"/>
    <property type="molecule type" value="Genomic_DNA"/>
</dbReference>